<protein>
    <recommendedName>
        <fullName evidence="3">HTH luxR-type domain-containing protein</fullName>
    </recommendedName>
</protein>
<dbReference type="Proteomes" id="UP000030140">
    <property type="component" value="Unassembled WGS sequence"/>
</dbReference>
<dbReference type="InterPro" id="IPR016032">
    <property type="entry name" value="Sig_transdc_resp-reg_C-effctor"/>
</dbReference>
<evidence type="ECO:0000259" key="3">
    <source>
        <dbReference type="SMART" id="SM00421"/>
    </source>
</evidence>
<keyword evidence="2" id="KW-0812">Transmembrane</keyword>
<dbReference type="InterPro" id="IPR013783">
    <property type="entry name" value="Ig-like_fold"/>
</dbReference>
<keyword evidence="1" id="KW-0175">Coiled coil</keyword>
<evidence type="ECO:0000313" key="5">
    <source>
        <dbReference type="Proteomes" id="UP000030140"/>
    </source>
</evidence>
<accession>A0A0A2GXQ4</accession>
<dbReference type="Gene3D" id="2.130.10.10">
    <property type="entry name" value="YVTN repeat-like/Quinoprotein amine dehydrogenase"/>
    <property type="match status" value="1"/>
</dbReference>
<dbReference type="InterPro" id="IPR000792">
    <property type="entry name" value="Tscrpt_reg_LuxR_C"/>
</dbReference>
<feature type="coiled-coil region" evidence="1">
    <location>
        <begin position="766"/>
        <end position="793"/>
    </location>
</feature>
<name>A0A0A2GXQ4_9FLAO</name>
<proteinExistence type="predicted"/>
<keyword evidence="2" id="KW-0472">Membrane</keyword>
<dbReference type="InterPro" id="IPR011110">
    <property type="entry name" value="Reg_prop"/>
</dbReference>
<dbReference type="SUPFAM" id="SSF50998">
    <property type="entry name" value="Quinoprotein alcohol dehydrogenase-like"/>
    <property type="match status" value="1"/>
</dbReference>
<dbReference type="InterPro" id="IPR011047">
    <property type="entry name" value="Quinoprotein_ADH-like_sf"/>
</dbReference>
<gene>
    <name evidence="4" type="ORF">NV36_09045</name>
</gene>
<organism evidence="4 5">
    <name type="scientific">Dokdonia donghaensis DSW-1</name>
    <dbReference type="NCBI Taxonomy" id="1300343"/>
    <lineage>
        <taxon>Bacteria</taxon>
        <taxon>Pseudomonadati</taxon>
        <taxon>Bacteroidota</taxon>
        <taxon>Flavobacteriia</taxon>
        <taxon>Flavobacteriales</taxon>
        <taxon>Flavobacteriaceae</taxon>
        <taxon>Dokdonia</taxon>
    </lineage>
</organism>
<dbReference type="Pfam" id="PF07495">
    <property type="entry name" value="Y_Y_Y"/>
    <property type="match status" value="1"/>
</dbReference>
<dbReference type="Gene3D" id="1.10.10.10">
    <property type="entry name" value="Winged helix-like DNA-binding domain superfamily/Winged helix DNA-binding domain"/>
    <property type="match status" value="1"/>
</dbReference>
<dbReference type="InterPro" id="IPR036388">
    <property type="entry name" value="WH-like_DNA-bd_sf"/>
</dbReference>
<dbReference type="AlphaFoldDB" id="A0A0A2GXQ4"/>
<dbReference type="EMBL" id="JSAQ01000001">
    <property type="protein sequence ID" value="KGO08012.1"/>
    <property type="molecule type" value="Genomic_DNA"/>
</dbReference>
<dbReference type="Gene3D" id="2.60.40.10">
    <property type="entry name" value="Immunoglobulins"/>
    <property type="match status" value="1"/>
</dbReference>
<keyword evidence="2" id="KW-1133">Transmembrane helix</keyword>
<evidence type="ECO:0000256" key="1">
    <source>
        <dbReference type="SAM" id="Coils"/>
    </source>
</evidence>
<sequence>MTSLLCNCALAQELPPIQNFEPSLYGADNQNWQVSQGDDGIIYFANNKGLLQYNGAQWSLRPSPNETILRSVAAIGDRVYTGAHMDFGFWKKDRDGILQYTSLSSLLSHSMIEGEQIWKIISYKNKVLLQSLNGIYVYNPKDDSITYIAVATKNAIFRLFEIDGNLLFQEQGKGLFIIENGQAISYDTRDVFQNKTFIGLYQRESYWLGVTQKNGIFKITSTEVTAWAYPAASYIKDMTLYRSIELSDQSLVIGTVANGLIKLSKDGTLDYQVTQNKGLGNNTVLAIYEDQSKNIWVGLDNGIACINTMSPVRNYYDEQGRLGTTYVSAIHNNALYLGTNQGLFYRDLDSKDFKLVPGTEEQVWDLKVIQNILFCGHNNGTYIVEKGIARQIAKPQGTWTIRTIPDNPNLLLQGNYDGLYVLEKSENGWQLRNKIKGFDISSRYFEFISPTVILVNNEYKGVYRVEMDSTFKQVSSYNLNPSVNKGEHSSLSKFDNTIYYANKNGIYKYNDITSTFSREDKISAIYDDKFVSGKLINDESNKMWAFTDEDVVYFSKDPLDTELSINKIYIPQRDRNAAQGFENITSISSNDFLLGTSHGYLIFSPYNDKEKYSVYINRIENNPIEGTPHVVSLFEDSNFSFKENNISFNYHVAQYDKFKQTSYQYRLLGFYDEWSEWTTSNRQEFANVSPGSYTFEVKAKVGDNVSENVATYNFTIDRPWYTSYLAIILYSILAILVFLAFQQYNKRRYKRKQDQALERTKRDMDLKALAVEKENIELRNQNLRDDISARNRELATSTLAMVNKSKTLKSIKEKLSKLEPTPELKAIIKDIDKNISTNEDWAFFEKAFNHADKDFFKKVKEIHPELTANDLKLCVYLRLNLSSKEIAPLLNISHRSVEIKRYRLRKKINLDRSIQLNDYFIKM</sequence>
<reference evidence="4 5" key="1">
    <citation type="submission" date="2014-10" db="EMBL/GenBank/DDBJ databases">
        <title>Draft genome sequence of the proteorhodopsin-containing marine bacterium Dokdonia donghaensis.</title>
        <authorList>
            <person name="Gomez-Consarnau L."/>
            <person name="Gonzalez J.M."/>
            <person name="Riedel T."/>
            <person name="Jaenicke S."/>
            <person name="Wagner-Doebler I."/>
            <person name="Fuhrman J.A."/>
        </authorList>
    </citation>
    <scope>NUCLEOTIDE SEQUENCE [LARGE SCALE GENOMIC DNA]</scope>
    <source>
        <strain evidence="4 5">DSW-1</strain>
    </source>
</reference>
<dbReference type="InterPro" id="IPR011123">
    <property type="entry name" value="Y_Y_Y"/>
</dbReference>
<evidence type="ECO:0000313" key="4">
    <source>
        <dbReference type="EMBL" id="KGO08012.1"/>
    </source>
</evidence>
<evidence type="ECO:0000256" key="2">
    <source>
        <dbReference type="SAM" id="Phobius"/>
    </source>
</evidence>
<dbReference type="GO" id="GO:0006355">
    <property type="term" value="P:regulation of DNA-templated transcription"/>
    <property type="evidence" value="ECO:0007669"/>
    <property type="project" value="InterPro"/>
</dbReference>
<keyword evidence="5" id="KW-1185">Reference proteome</keyword>
<feature type="transmembrane region" description="Helical" evidence="2">
    <location>
        <begin position="720"/>
        <end position="741"/>
    </location>
</feature>
<dbReference type="InterPro" id="IPR015943">
    <property type="entry name" value="WD40/YVTN_repeat-like_dom_sf"/>
</dbReference>
<feature type="domain" description="HTH luxR-type" evidence="3">
    <location>
        <begin position="863"/>
        <end position="920"/>
    </location>
</feature>
<dbReference type="GO" id="GO:0003677">
    <property type="term" value="F:DNA binding"/>
    <property type="evidence" value="ECO:0007669"/>
    <property type="project" value="InterPro"/>
</dbReference>
<dbReference type="Pfam" id="PF07494">
    <property type="entry name" value="Reg_prop"/>
    <property type="match status" value="1"/>
</dbReference>
<dbReference type="SUPFAM" id="SSF46894">
    <property type="entry name" value="C-terminal effector domain of the bipartite response regulators"/>
    <property type="match status" value="1"/>
</dbReference>
<dbReference type="SMART" id="SM00421">
    <property type="entry name" value="HTH_LUXR"/>
    <property type="match status" value="1"/>
</dbReference>
<comment type="caution">
    <text evidence="4">The sequence shown here is derived from an EMBL/GenBank/DDBJ whole genome shotgun (WGS) entry which is preliminary data.</text>
</comment>